<keyword evidence="4" id="KW-0539">Nucleus</keyword>
<evidence type="ECO:0000256" key="2">
    <source>
        <dbReference type="ARBA" id="ARBA00022737"/>
    </source>
</evidence>
<evidence type="ECO:0000313" key="8">
    <source>
        <dbReference type="EMBL" id="RVW35504.1"/>
    </source>
</evidence>
<dbReference type="PROSITE" id="PS51294">
    <property type="entry name" value="HTH_MYB"/>
    <property type="match status" value="2"/>
</dbReference>
<feature type="domain" description="Myb-like" evidence="6">
    <location>
        <begin position="9"/>
        <end position="71"/>
    </location>
</feature>
<dbReference type="InterPro" id="IPR009057">
    <property type="entry name" value="Homeodomain-like_sf"/>
</dbReference>
<dbReference type="InterPro" id="IPR001005">
    <property type="entry name" value="SANT/Myb"/>
</dbReference>
<evidence type="ECO:0000256" key="5">
    <source>
        <dbReference type="SAM" id="MobiDB-lite"/>
    </source>
</evidence>
<dbReference type="CDD" id="cd00167">
    <property type="entry name" value="SANT"/>
    <property type="match status" value="2"/>
</dbReference>
<dbReference type="SUPFAM" id="SSF46689">
    <property type="entry name" value="Homeodomain-like"/>
    <property type="match status" value="1"/>
</dbReference>
<keyword evidence="2" id="KW-0677">Repeat</keyword>
<feature type="domain" description="HTH myb-type" evidence="7">
    <location>
        <begin position="9"/>
        <end position="75"/>
    </location>
</feature>
<dbReference type="Pfam" id="PF00249">
    <property type="entry name" value="Myb_DNA-binding"/>
    <property type="match status" value="2"/>
</dbReference>
<name>A0A438DJ50_VITVI</name>
<evidence type="ECO:0000259" key="7">
    <source>
        <dbReference type="PROSITE" id="PS51294"/>
    </source>
</evidence>
<dbReference type="PANTHER" id="PTHR47994:SF5">
    <property type="entry name" value="F14D16.11-RELATED"/>
    <property type="match status" value="1"/>
</dbReference>
<feature type="region of interest" description="Disordered" evidence="5">
    <location>
        <begin position="317"/>
        <end position="342"/>
    </location>
</feature>
<evidence type="ECO:0000256" key="3">
    <source>
        <dbReference type="ARBA" id="ARBA00023125"/>
    </source>
</evidence>
<protein>
    <submittedName>
        <fullName evidence="8">Transcription factor MYB35</fullName>
    </submittedName>
</protein>
<dbReference type="PROSITE" id="PS50090">
    <property type="entry name" value="MYB_LIKE"/>
    <property type="match status" value="2"/>
</dbReference>
<comment type="caution">
    <text evidence="8">The sequence shown here is derived from an EMBL/GenBank/DDBJ whole genome shotgun (WGS) entry which is preliminary data.</text>
</comment>
<reference evidence="8 9" key="1">
    <citation type="journal article" date="2018" name="PLoS Genet.">
        <title>Population sequencing reveals clonal diversity and ancestral inbreeding in the grapevine cultivar Chardonnay.</title>
        <authorList>
            <person name="Roach M.J."/>
            <person name="Johnson D.L."/>
            <person name="Bohlmann J."/>
            <person name="van Vuuren H.J."/>
            <person name="Jones S.J."/>
            <person name="Pretorius I.S."/>
            <person name="Schmidt S.A."/>
            <person name="Borneman A.R."/>
        </authorList>
    </citation>
    <scope>NUCLEOTIDE SEQUENCE [LARGE SCALE GENOMIC DNA]</scope>
    <source>
        <strain evidence="9">cv. Chardonnay</strain>
        <tissue evidence="8">Leaf</tissue>
    </source>
</reference>
<comment type="subcellular location">
    <subcellularLocation>
        <location evidence="1">Nucleus</location>
    </subcellularLocation>
</comment>
<evidence type="ECO:0000256" key="4">
    <source>
        <dbReference type="ARBA" id="ARBA00023242"/>
    </source>
</evidence>
<feature type="domain" description="HTH myb-type" evidence="7">
    <location>
        <begin position="145"/>
        <end position="173"/>
    </location>
</feature>
<dbReference type="InterPro" id="IPR015495">
    <property type="entry name" value="Myb_TF_plants"/>
</dbReference>
<gene>
    <name evidence="8" type="primary">MYB35_0</name>
    <name evidence="8" type="ORF">CK203_073838</name>
</gene>
<dbReference type="AlphaFoldDB" id="A0A438DJ50"/>
<evidence type="ECO:0000313" key="9">
    <source>
        <dbReference type="Proteomes" id="UP000288805"/>
    </source>
</evidence>
<organism evidence="8 9">
    <name type="scientific">Vitis vinifera</name>
    <name type="common">Grape</name>
    <dbReference type="NCBI Taxonomy" id="29760"/>
    <lineage>
        <taxon>Eukaryota</taxon>
        <taxon>Viridiplantae</taxon>
        <taxon>Streptophyta</taxon>
        <taxon>Embryophyta</taxon>
        <taxon>Tracheophyta</taxon>
        <taxon>Spermatophyta</taxon>
        <taxon>Magnoliopsida</taxon>
        <taxon>eudicotyledons</taxon>
        <taxon>Gunneridae</taxon>
        <taxon>Pentapetalae</taxon>
        <taxon>rosids</taxon>
        <taxon>Vitales</taxon>
        <taxon>Vitaceae</taxon>
        <taxon>Viteae</taxon>
        <taxon>Vitis</taxon>
    </lineage>
</organism>
<proteinExistence type="predicted"/>
<dbReference type="GO" id="GO:0005634">
    <property type="term" value="C:nucleus"/>
    <property type="evidence" value="ECO:0007669"/>
    <property type="project" value="UniProtKB-SubCell"/>
</dbReference>
<dbReference type="PANTHER" id="PTHR47994">
    <property type="entry name" value="F14D16.11-RELATED"/>
    <property type="match status" value="1"/>
</dbReference>
<keyword evidence="3" id="KW-0238">DNA-binding</keyword>
<dbReference type="SMART" id="SM00717">
    <property type="entry name" value="SANT"/>
    <property type="match status" value="2"/>
</dbReference>
<sequence>MVRPPCCDKLNVKRGLWTAEEDAKILAHVSKHGTGNWTAVPKKAGLNRLYYPDSGLRRCGKSCRLRWTNYLRPDLKHESFTPQEEELIVRLHATIGSSNKKIGKKRFKILPVTARSVCNNLSSDTQFGLMCKDDESFSYGFMWFRWSIIAQQLPGRTDNDVKNYWNTKLRKKLSEMGIDPITHKPFSQILADYGNIGGLPKNGTRIGSLTRDLKNALMLKSDQSSAITSEEFSKPEAAQEIFLTNNRNSHDNPSMNLLTQLKAIKLVTEASSCIHHGNISSLSSPSSSSTCLTPKAKSLHTFSWSDFLLEDAFLSSDPQEQENMSKGNLDLQSEPNADGQRQVDPIEEMTNTVLSNGASEASSSYDSSFLEAMLDRENDMLLEFPSLLEEPFYY</sequence>
<accession>A0A438DJ50</accession>
<feature type="domain" description="Myb-like" evidence="6">
    <location>
        <begin position="72"/>
        <end position="169"/>
    </location>
</feature>
<evidence type="ECO:0000259" key="6">
    <source>
        <dbReference type="PROSITE" id="PS50090"/>
    </source>
</evidence>
<dbReference type="EMBL" id="QGNW01001602">
    <property type="protein sequence ID" value="RVW35504.1"/>
    <property type="molecule type" value="Genomic_DNA"/>
</dbReference>
<dbReference type="GO" id="GO:0003677">
    <property type="term" value="F:DNA binding"/>
    <property type="evidence" value="ECO:0007669"/>
    <property type="project" value="UniProtKB-KW"/>
</dbReference>
<evidence type="ECO:0000256" key="1">
    <source>
        <dbReference type="ARBA" id="ARBA00004123"/>
    </source>
</evidence>
<feature type="compositionally biased region" description="Polar residues" evidence="5">
    <location>
        <begin position="317"/>
        <end position="335"/>
    </location>
</feature>
<dbReference type="InterPro" id="IPR017930">
    <property type="entry name" value="Myb_dom"/>
</dbReference>
<dbReference type="Gene3D" id="1.10.10.60">
    <property type="entry name" value="Homeodomain-like"/>
    <property type="match status" value="2"/>
</dbReference>
<dbReference type="Proteomes" id="UP000288805">
    <property type="component" value="Unassembled WGS sequence"/>
</dbReference>